<gene>
    <name evidence="2" type="ORF">EGYM00163_LOCUS27283</name>
</gene>
<dbReference type="AlphaFoldDB" id="A0A7S4LA13"/>
<sequence length="99" mass="11241">MGLVAKFIFLFTLWTLCNANPTTIPSPSPSPDDCEIEEGGRMITFYCPYESILMEHCYRCYQSPDIEVIHCDGWSEQEIRDQCESSVPLPSPSPIVEAY</sequence>
<feature type="chain" id="PRO_5031227462" description="Chitin-binding type-2 domain-containing protein" evidence="1">
    <location>
        <begin position="20"/>
        <end position="99"/>
    </location>
</feature>
<feature type="signal peptide" evidence="1">
    <location>
        <begin position="1"/>
        <end position="19"/>
    </location>
</feature>
<evidence type="ECO:0000313" key="2">
    <source>
        <dbReference type="EMBL" id="CAE0816124.1"/>
    </source>
</evidence>
<evidence type="ECO:0000256" key="1">
    <source>
        <dbReference type="SAM" id="SignalP"/>
    </source>
</evidence>
<reference evidence="2" key="1">
    <citation type="submission" date="2021-01" db="EMBL/GenBank/DDBJ databases">
        <authorList>
            <person name="Corre E."/>
            <person name="Pelletier E."/>
            <person name="Niang G."/>
            <person name="Scheremetjew M."/>
            <person name="Finn R."/>
            <person name="Kale V."/>
            <person name="Holt S."/>
            <person name="Cochrane G."/>
            <person name="Meng A."/>
            <person name="Brown T."/>
            <person name="Cohen L."/>
        </authorList>
    </citation>
    <scope>NUCLEOTIDE SEQUENCE</scope>
    <source>
        <strain evidence="2">CCMP1594</strain>
    </source>
</reference>
<proteinExistence type="predicted"/>
<name>A0A7S4LA13_9EUGL</name>
<dbReference type="EMBL" id="HBJA01077826">
    <property type="protein sequence ID" value="CAE0816124.1"/>
    <property type="molecule type" value="Transcribed_RNA"/>
</dbReference>
<keyword evidence="1" id="KW-0732">Signal</keyword>
<accession>A0A7S4LA13</accession>
<organism evidence="2">
    <name type="scientific">Eutreptiella gymnastica</name>
    <dbReference type="NCBI Taxonomy" id="73025"/>
    <lineage>
        <taxon>Eukaryota</taxon>
        <taxon>Discoba</taxon>
        <taxon>Euglenozoa</taxon>
        <taxon>Euglenida</taxon>
        <taxon>Spirocuta</taxon>
        <taxon>Euglenophyceae</taxon>
        <taxon>Eutreptiales</taxon>
        <taxon>Eutreptiaceae</taxon>
        <taxon>Eutreptiella</taxon>
    </lineage>
</organism>
<protein>
    <recommendedName>
        <fullName evidence="3">Chitin-binding type-2 domain-containing protein</fullName>
    </recommendedName>
</protein>
<evidence type="ECO:0008006" key="3">
    <source>
        <dbReference type="Google" id="ProtNLM"/>
    </source>
</evidence>